<accession>A0A7R8WUX7</accession>
<protein>
    <submittedName>
        <fullName evidence="1">Uncharacterized protein</fullName>
    </submittedName>
</protein>
<dbReference type="InterPro" id="IPR016162">
    <property type="entry name" value="Ald_DH_N"/>
</dbReference>
<organism evidence="1">
    <name type="scientific">Cyprideis torosa</name>
    <dbReference type="NCBI Taxonomy" id="163714"/>
    <lineage>
        <taxon>Eukaryota</taxon>
        <taxon>Metazoa</taxon>
        <taxon>Ecdysozoa</taxon>
        <taxon>Arthropoda</taxon>
        <taxon>Crustacea</taxon>
        <taxon>Oligostraca</taxon>
        <taxon>Ostracoda</taxon>
        <taxon>Podocopa</taxon>
        <taxon>Podocopida</taxon>
        <taxon>Cytherocopina</taxon>
        <taxon>Cytheroidea</taxon>
        <taxon>Cytherideidae</taxon>
        <taxon>Cyprideis</taxon>
    </lineage>
</organism>
<dbReference type="Gene3D" id="3.40.309.10">
    <property type="entry name" value="Aldehyde Dehydrogenase, Chain A, domain 2"/>
    <property type="match status" value="1"/>
</dbReference>
<feature type="non-terminal residue" evidence="1">
    <location>
        <position position="1"/>
    </location>
</feature>
<reference evidence="1" key="1">
    <citation type="submission" date="2020-11" db="EMBL/GenBank/DDBJ databases">
        <authorList>
            <person name="Tran Van P."/>
        </authorList>
    </citation>
    <scope>NUCLEOTIDE SEQUENCE</scope>
</reference>
<dbReference type="Pfam" id="PF00171">
    <property type="entry name" value="Aldedh"/>
    <property type="match status" value="1"/>
</dbReference>
<dbReference type="SUPFAM" id="SSF53720">
    <property type="entry name" value="ALDH-like"/>
    <property type="match status" value="1"/>
</dbReference>
<dbReference type="InterPro" id="IPR016161">
    <property type="entry name" value="Ald_DH/histidinol_DH"/>
</dbReference>
<dbReference type="AlphaFoldDB" id="A0A7R8WUX7"/>
<proteinExistence type="predicted"/>
<dbReference type="InterPro" id="IPR015590">
    <property type="entry name" value="Aldehyde_DH_dom"/>
</dbReference>
<dbReference type="InterPro" id="IPR016163">
    <property type="entry name" value="Ald_DH_C"/>
</dbReference>
<evidence type="ECO:0000313" key="1">
    <source>
        <dbReference type="EMBL" id="CAD7235408.1"/>
    </source>
</evidence>
<dbReference type="Gene3D" id="3.40.605.10">
    <property type="entry name" value="Aldehyde Dehydrogenase, Chain A, domain 1"/>
    <property type="match status" value="1"/>
</dbReference>
<gene>
    <name evidence="1" type="ORF">CTOB1V02_LOCUS13223</name>
</gene>
<sequence>MADAGFEASERLAKMANEETGFGIWEDKVLKNQFGSRDVYNSIKDLKTVGVIDVQANGKIVKIAEPMGVVAALIPSTNPTSTAFFKALISLKTRNSIVASPHPKAVKCTSEALKIMSDAAVAAGAPKDLIHCMTTPTLEGTEALMKHKDVAVILATGSTPMVKAAYSKEEPLSVEKLSPILAFYTVDGWLEGCHKCIDLLNFGGVGHTMSIHSSDQEIIMKFALEKPAFRIVVNSPSSLGAVGYTTALNPSMTLGVGTWGGSIISEN</sequence>
<name>A0A7R8WUX7_9CRUS</name>
<dbReference type="OrthoDB" id="397030at2759"/>
<dbReference type="EMBL" id="OB672595">
    <property type="protein sequence ID" value="CAD7235408.1"/>
    <property type="molecule type" value="Genomic_DNA"/>
</dbReference>
<dbReference type="GO" id="GO:0016620">
    <property type="term" value="F:oxidoreductase activity, acting on the aldehyde or oxo group of donors, NAD or NADP as acceptor"/>
    <property type="evidence" value="ECO:0007669"/>
    <property type="project" value="InterPro"/>
</dbReference>
<dbReference type="PANTHER" id="PTHR11699">
    <property type="entry name" value="ALDEHYDE DEHYDROGENASE-RELATED"/>
    <property type="match status" value="1"/>
</dbReference>